<accession>A0A8H4RYG9</accession>
<keyword evidence="5" id="KW-0508">mRNA splicing</keyword>
<evidence type="ECO:0000313" key="8">
    <source>
        <dbReference type="EMBL" id="KAF4637848.1"/>
    </source>
</evidence>
<dbReference type="GO" id="GO:0000974">
    <property type="term" value="C:Prp19 complex"/>
    <property type="evidence" value="ECO:0007669"/>
    <property type="project" value="TreeGrafter"/>
</dbReference>
<evidence type="ECO:0000256" key="7">
    <source>
        <dbReference type="SAM" id="Coils"/>
    </source>
</evidence>
<dbReference type="GO" id="GO:0071013">
    <property type="term" value="C:catalytic step 2 spliceosome"/>
    <property type="evidence" value="ECO:0007669"/>
    <property type="project" value="TreeGrafter"/>
</dbReference>
<comment type="caution">
    <text evidence="8">The sequence shown here is derived from an EMBL/GenBank/DDBJ whole genome shotgun (WGS) entry which is preliminary data.</text>
</comment>
<keyword evidence="9" id="KW-1185">Reference proteome</keyword>
<evidence type="ECO:0000313" key="9">
    <source>
        <dbReference type="Proteomes" id="UP000566819"/>
    </source>
</evidence>
<sequence>MSSLNTVHDSLPYIDVEPSAAERAAAEALIAAELGIVSTQPHPSVPPFEDQHFSPLIEAEILRIENKQPLNAIDLSRYEAQELPATSPDSDEKDPTTLIKWREALSKAYTSHTYLSGRQTNLALLEQFGKNSWLIGNSQLEDVLRGLERELAERKAEIDGVVIERKNAQEGVSAEIKGLEEGWKRGVGRVLETEVAAEQLRREILEKRRQGAR</sequence>
<comment type="subcellular location">
    <subcellularLocation>
        <location evidence="1">Nucleus</location>
    </subcellularLocation>
</comment>
<dbReference type="PANTHER" id="PTHR13296:SF0">
    <property type="entry name" value="PRE-MRNA-SPLICING FACTOR SPF27"/>
    <property type="match status" value="1"/>
</dbReference>
<keyword evidence="4" id="KW-0747">Spliceosome</keyword>
<evidence type="ECO:0000256" key="6">
    <source>
        <dbReference type="ARBA" id="ARBA00023242"/>
    </source>
</evidence>
<keyword evidence="6" id="KW-0539">Nucleus</keyword>
<dbReference type="Proteomes" id="UP000566819">
    <property type="component" value="Unassembled WGS sequence"/>
</dbReference>
<organism evidence="8 9">
    <name type="scientific">Cudoniella acicularis</name>
    <dbReference type="NCBI Taxonomy" id="354080"/>
    <lineage>
        <taxon>Eukaryota</taxon>
        <taxon>Fungi</taxon>
        <taxon>Dikarya</taxon>
        <taxon>Ascomycota</taxon>
        <taxon>Pezizomycotina</taxon>
        <taxon>Leotiomycetes</taxon>
        <taxon>Helotiales</taxon>
        <taxon>Tricladiaceae</taxon>
        <taxon>Cudoniella</taxon>
    </lineage>
</organism>
<proteinExistence type="inferred from homology"/>
<dbReference type="EMBL" id="JAAMPI010000008">
    <property type="protein sequence ID" value="KAF4637848.1"/>
    <property type="molecule type" value="Genomic_DNA"/>
</dbReference>
<dbReference type="InterPro" id="IPR008409">
    <property type="entry name" value="SPF27"/>
</dbReference>
<dbReference type="OrthoDB" id="205794at2759"/>
<evidence type="ECO:0008006" key="10">
    <source>
        <dbReference type="Google" id="ProtNLM"/>
    </source>
</evidence>
<dbReference type="PANTHER" id="PTHR13296">
    <property type="entry name" value="BCAS2 PROTEIN"/>
    <property type="match status" value="1"/>
</dbReference>
<reference evidence="8 9" key="1">
    <citation type="submission" date="2020-03" db="EMBL/GenBank/DDBJ databases">
        <title>Draft Genome Sequence of Cudoniella acicularis.</title>
        <authorList>
            <person name="Buettner E."/>
            <person name="Kellner H."/>
        </authorList>
    </citation>
    <scope>NUCLEOTIDE SEQUENCE [LARGE SCALE GENOMIC DNA]</scope>
    <source>
        <strain evidence="8 9">DSM 108380</strain>
    </source>
</reference>
<dbReference type="GO" id="GO:0008380">
    <property type="term" value="P:RNA splicing"/>
    <property type="evidence" value="ECO:0007669"/>
    <property type="project" value="UniProtKB-KW"/>
</dbReference>
<dbReference type="Pfam" id="PF05700">
    <property type="entry name" value="BCAS2"/>
    <property type="match status" value="1"/>
</dbReference>
<dbReference type="AlphaFoldDB" id="A0A8H4RYG9"/>
<evidence type="ECO:0000256" key="2">
    <source>
        <dbReference type="ARBA" id="ARBA00010788"/>
    </source>
</evidence>
<evidence type="ECO:0000256" key="5">
    <source>
        <dbReference type="ARBA" id="ARBA00023187"/>
    </source>
</evidence>
<comment type="similarity">
    <text evidence="2">Belongs to the SPF27 family.</text>
</comment>
<evidence type="ECO:0000256" key="1">
    <source>
        <dbReference type="ARBA" id="ARBA00004123"/>
    </source>
</evidence>
<name>A0A8H4RYG9_9HELO</name>
<keyword evidence="3" id="KW-0507">mRNA processing</keyword>
<feature type="coiled-coil region" evidence="7">
    <location>
        <begin position="137"/>
        <end position="164"/>
    </location>
</feature>
<gene>
    <name evidence="8" type="ORF">G7Y89_g257</name>
</gene>
<dbReference type="GO" id="GO:0006397">
    <property type="term" value="P:mRNA processing"/>
    <property type="evidence" value="ECO:0007669"/>
    <property type="project" value="UniProtKB-KW"/>
</dbReference>
<evidence type="ECO:0000256" key="3">
    <source>
        <dbReference type="ARBA" id="ARBA00022664"/>
    </source>
</evidence>
<protein>
    <recommendedName>
        <fullName evidence="10">Breast carcinoma amplified sequence 2</fullName>
    </recommendedName>
</protein>
<evidence type="ECO:0000256" key="4">
    <source>
        <dbReference type="ARBA" id="ARBA00022728"/>
    </source>
</evidence>
<dbReference type="GO" id="GO:0071011">
    <property type="term" value="C:precatalytic spliceosome"/>
    <property type="evidence" value="ECO:0007669"/>
    <property type="project" value="TreeGrafter"/>
</dbReference>
<keyword evidence="7" id="KW-0175">Coiled coil</keyword>